<gene>
    <name evidence="2" type="ORF">Scaly_1786200</name>
</gene>
<reference evidence="2" key="1">
    <citation type="submission" date="2020-06" db="EMBL/GenBank/DDBJ databases">
        <authorList>
            <person name="Li T."/>
            <person name="Hu X."/>
            <person name="Zhang T."/>
            <person name="Song X."/>
            <person name="Zhang H."/>
            <person name="Dai N."/>
            <person name="Sheng W."/>
            <person name="Hou X."/>
            <person name="Wei L."/>
        </authorList>
    </citation>
    <scope>NUCLEOTIDE SEQUENCE</scope>
    <source>
        <strain evidence="2">KEN8</strain>
        <tissue evidence="2">Leaf</tissue>
    </source>
</reference>
<comment type="caution">
    <text evidence="2">The sequence shown here is derived from an EMBL/GenBank/DDBJ whole genome shotgun (WGS) entry which is preliminary data.</text>
</comment>
<name>A0AAW2NUW0_9LAMI</name>
<dbReference type="PANTHER" id="PTHR34222">
    <property type="entry name" value="GAG_PRE-INTEGRS DOMAIN-CONTAINING PROTEIN"/>
    <property type="match status" value="1"/>
</dbReference>
<evidence type="ECO:0000313" key="2">
    <source>
        <dbReference type="EMBL" id="KAL0347702.1"/>
    </source>
</evidence>
<evidence type="ECO:0000259" key="1">
    <source>
        <dbReference type="Pfam" id="PF07727"/>
    </source>
</evidence>
<proteinExistence type="predicted"/>
<sequence length="326" mass="36496">MLPEKKENIEKLRQEVLKLHSSDHPGMTLLSDIVEACMYTSSAGALWMKLESRFGESNGSSIYQLQREIASISQGYFRNDSIKSIDAVLNRIERDVRSHKSQILAMDPLSDVNKAFSMVLRVERQMEVNLAFPDSGEAIAMEKTKGGKTYAVNVSKEMKDDVGNISELVKAEILKLMRKNVELEPVHVNYARLDEFAEEDIYMHVPEGYVAPLGKHSSHDHCIFTKAQGADVLALLVYVDDILLCGSSSFLIDGVKNYLDAMFTIKDLGYSKYFIGLEITRAPTGTTVTQTKLVFGLLEDIKKTMVSQSSAKAEYRSLATTVYELQ</sequence>
<dbReference type="InterPro" id="IPR013103">
    <property type="entry name" value="RVT_2"/>
</dbReference>
<dbReference type="AlphaFoldDB" id="A0AAW2NUW0"/>
<dbReference type="EMBL" id="JACGWM010000010">
    <property type="protein sequence ID" value="KAL0347702.1"/>
    <property type="molecule type" value="Genomic_DNA"/>
</dbReference>
<dbReference type="PANTHER" id="PTHR34222:SF99">
    <property type="entry name" value="PROTEIN, PUTATIVE-RELATED"/>
    <property type="match status" value="1"/>
</dbReference>
<dbReference type="Pfam" id="PF07727">
    <property type="entry name" value="RVT_2"/>
    <property type="match status" value="1"/>
</dbReference>
<accession>A0AAW2NUW0</accession>
<feature type="domain" description="Reverse transcriptase Ty1/copia-type" evidence="1">
    <location>
        <begin position="216"/>
        <end position="304"/>
    </location>
</feature>
<protein>
    <submittedName>
        <fullName evidence="2">Mitochondrial protein</fullName>
    </submittedName>
</protein>
<organism evidence="2">
    <name type="scientific">Sesamum calycinum</name>
    <dbReference type="NCBI Taxonomy" id="2727403"/>
    <lineage>
        <taxon>Eukaryota</taxon>
        <taxon>Viridiplantae</taxon>
        <taxon>Streptophyta</taxon>
        <taxon>Embryophyta</taxon>
        <taxon>Tracheophyta</taxon>
        <taxon>Spermatophyta</taxon>
        <taxon>Magnoliopsida</taxon>
        <taxon>eudicotyledons</taxon>
        <taxon>Gunneridae</taxon>
        <taxon>Pentapetalae</taxon>
        <taxon>asterids</taxon>
        <taxon>lamiids</taxon>
        <taxon>Lamiales</taxon>
        <taxon>Pedaliaceae</taxon>
        <taxon>Sesamum</taxon>
    </lineage>
</organism>
<reference evidence="2" key="2">
    <citation type="journal article" date="2024" name="Plant">
        <title>Genomic evolution and insights into agronomic trait innovations of Sesamum species.</title>
        <authorList>
            <person name="Miao H."/>
            <person name="Wang L."/>
            <person name="Qu L."/>
            <person name="Liu H."/>
            <person name="Sun Y."/>
            <person name="Le M."/>
            <person name="Wang Q."/>
            <person name="Wei S."/>
            <person name="Zheng Y."/>
            <person name="Lin W."/>
            <person name="Duan Y."/>
            <person name="Cao H."/>
            <person name="Xiong S."/>
            <person name="Wang X."/>
            <person name="Wei L."/>
            <person name="Li C."/>
            <person name="Ma Q."/>
            <person name="Ju M."/>
            <person name="Zhao R."/>
            <person name="Li G."/>
            <person name="Mu C."/>
            <person name="Tian Q."/>
            <person name="Mei H."/>
            <person name="Zhang T."/>
            <person name="Gao T."/>
            <person name="Zhang H."/>
        </authorList>
    </citation>
    <scope>NUCLEOTIDE SEQUENCE</scope>
    <source>
        <strain evidence="2">KEN8</strain>
    </source>
</reference>